<dbReference type="Proteomes" id="UP000654345">
    <property type="component" value="Unassembled WGS sequence"/>
</dbReference>
<keyword evidence="2" id="KW-0813">Transport</keyword>
<keyword evidence="5 6" id="KW-0472">Membrane</keyword>
<dbReference type="Pfam" id="PF01566">
    <property type="entry name" value="Nramp"/>
    <property type="match status" value="1"/>
</dbReference>
<organism evidence="7 8">
    <name type="scientific">Ktedonobacter robiniae</name>
    <dbReference type="NCBI Taxonomy" id="2778365"/>
    <lineage>
        <taxon>Bacteria</taxon>
        <taxon>Bacillati</taxon>
        <taxon>Chloroflexota</taxon>
        <taxon>Ktedonobacteria</taxon>
        <taxon>Ktedonobacterales</taxon>
        <taxon>Ktedonobacteraceae</taxon>
        <taxon>Ktedonobacter</taxon>
    </lineage>
</organism>
<dbReference type="EMBL" id="BNJG01000002">
    <property type="protein sequence ID" value="GHO57045.1"/>
    <property type="molecule type" value="Genomic_DNA"/>
</dbReference>
<accession>A0ABQ3UWJ4</accession>
<evidence type="ECO:0000256" key="3">
    <source>
        <dbReference type="ARBA" id="ARBA00022692"/>
    </source>
</evidence>
<feature type="transmembrane region" description="Helical" evidence="6">
    <location>
        <begin position="411"/>
        <end position="434"/>
    </location>
</feature>
<feature type="transmembrane region" description="Helical" evidence="6">
    <location>
        <begin position="306"/>
        <end position="328"/>
    </location>
</feature>
<comment type="subcellular location">
    <subcellularLocation>
        <location evidence="1">Membrane</location>
        <topology evidence="1">Multi-pass membrane protein</topology>
    </subcellularLocation>
</comment>
<keyword evidence="8" id="KW-1185">Reference proteome</keyword>
<feature type="transmembrane region" description="Helical" evidence="6">
    <location>
        <begin position="70"/>
        <end position="88"/>
    </location>
</feature>
<reference evidence="7 8" key="1">
    <citation type="journal article" date="2021" name="Int. J. Syst. Evol. Microbiol.">
        <title>Reticulibacter mediterranei gen. nov., sp. nov., within the new family Reticulibacteraceae fam. nov., and Ktedonospora formicarum gen. nov., sp. nov., Ktedonobacter robiniae sp. nov., Dictyobacter formicarum sp. nov. and Dictyobacter arantiisoli sp. nov., belonging to the class Ktedonobacteria.</title>
        <authorList>
            <person name="Yabe S."/>
            <person name="Zheng Y."/>
            <person name="Wang C.M."/>
            <person name="Sakai Y."/>
            <person name="Abe K."/>
            <person name="Yokota A."/>
            <person name="Donadio S."/>
            <person name="Cavaletti L."/>
            <person name="Monciardini P."/>
        </authorList>
    </citation>
    <scope>NUCLEOTIDE SEQUENCE [LARGE SCALE GENOMIC DNA]</scope>
    <source>
        <strain evidence="7 8">SOSP1-30</strain>
    </source>
</reference>
<feature type="transmembrane region" description="Helical" evidence="6">
    <location>
        <begin position="109"/>
        <end position="137"/>
    </location>
</feature>
<dbReference type="PANTHER" id="PTHR11706">
    <property type="entry name" value="SOLUTE CARRIER PROTEIN FAMILY 11 MEMBER"/>
    <property type="match status" value="1"/>
</dbReference>
<sequence>MDIQKDLVVAVPQPKKAGRKTLRRGRVRRPFRWLRYLGMLGPGLVAASAGNDAGGIYTYSSMGAQFGYSMIWVMVVLTLGMAVVQEMCTRMGAVTGKGLSDLIRENFPLRLTALIMLAFLLANSGVIVSEFIGIAAALNLFHIPAWISAPCAGLLLWLLVVKGSYARVEKVFLALTLVFLAYFVAAFMAHPNLGQVLHGTLVPMVQLNSSYLLMLVTAVGTTISPYMQIYVQSAVVEREVSMREYNHERVDVYSSAIFSNVVASVIIIATAATLFVNSKGKGIILMDAAQAATALAPFLGNFATNIFALGLLGASFLAAGVIPLSTCYSITEALGLENGVSKRWREAPVFWGLFTALILISVVIAMLPNLPVVQILLNLYLLNGMLLPIILFSILRLVNDKRLMGRHTNGWFFNILAYGLTITVSLLSIAYLIVQVLSLFGITLF</sequence>
<evidence type="ECO:0000256" key="6">
    <source>
        <dbReference type="SAM" id="Phobius"/>
    </source>
</evidence>
<feature type="transmembrane region" description="Helical" evidence="6">
    <location>
        <begin position="210"/>
        <end position="231"/>
    </location>
</feature>
<feature type="transmembrane region" description="Helical" evidence="6">
    <location>
        <begin position="33"/>
        <end position="50"/>
    </location>
</feature>
<feature type="transmembrane region" description="Helical" evidence="6">
    <location>
        <begin position="252"/>
        <end position="276"/>
    </location>
</feature>
<proteinExistence type="predicted"/>
<gene>
    <name evidence="7" type="ORF">KSB_55200</name>
</gene>
<evidence type="ECO:0000256" key="5">
    <source>
        <dbReference type="ARBA" id="ARBA00023136"/>
    </source>
</evidence>
<dbReference type="InterPro" id="IPR001046">
    <property type="entry name" value="NRAMP_fam"/>
</dbReference>
<keyword evidence="4 6" id="KW-1133">Transmembrane helix</keyword>
<evidence type="ECO:0000313" key="7">
    <source>
        <dbReference type="EMBL" id="GHO57045.1"/>
    </source>
</evidence>
<dbReference type="NCBIfam" id="NF037982">
    <property type="entry name" value="Nramp_1"/>
    <property type="match status" value="1"/>
</dbReference>
<feature type="transmembrane region" description="Helical" evidence="6">
    <location>
        <begin position="172"/>
        <end position="190"/>
    </location>
</feature>
<name>A0ABQ3UWJ4_9CHLR</name>
<evidence type="ECO:0000256" key="2">
    <source>
        <dbReference type="ARBA" id="ARBA00022448"/>
    </source>
</evidence>
<dbReference type="PANTHER" id="PTHR11706:SF33">
    <property type="entry name" value="NATURAL RESISTANCE-ASSOCIATED MACROPHAGE PROTEIN 2"/>
    <property type="match status" value="1"/>
</dbReference>
<keyword evidence="3 6" id="KW-0812">Transmembrane</keyword>
<feature type="transmembrane region" description="Helical" evidence="6">
    <location>
        <begin position="143"/>
        <end position="160"/>
    </location>
</feature>
<feature type="transmembrane region" description="Helical" evidence="6">
    <location>
        <begin position="379"/>
        <end position="399"/>
    </location>
</feature>
<evidence type="ECO:0000256" key="4">
    <source>
        <dbReference type="ARBA" id="ARBA00022989"/>
    </source>
</evidence>
<feature type="transmembrane region" description="Helical" evidence="6">
    <location>
        <begin position="349"/>
        <end position="367"/>
    </location>
</feature>
<dbReference type="RefSeq" id="WP_201373489.1">
    <property type="nucleotide sequence ID" value="NZ_BNJG01000002.1"/>
</dbReference>
<protein>
    <submittedName>
        <fullName evidence="7">Mn transporter</fullName>
    </submittedName>
</protein>
<evidence type="ECO:0000313" key="8">
    <source>
        <dbReference type="Proteomes" id="UP000654345"/>
    </source>
</evidence>
<evidence type="ECO:0000256" key="1">
    <source>
        <dbReference type="ARBA" id="ARBA00004141"/>
    </source>
</evidence>
<comment type="caution">
    <text evidence="7">The sequence shown here is derived from an EMBL/GenBank/DDBJ whole genome shotgun (WGS) entry which is preliminary data.</text>
</comment>